<gene>
    <name evidence="1" type="ORF">BJX63DRAFT_416668</name>
</gene>
<sequence length="69" mass="7775">MAANSQRSGGHRRGGGRVEINIANNAELRANAQHILTMIRASRPKNTVLAYEPKQQEFKVRYLLTPLFI</sequence>
<evidence type="ECO:0000313" key="2">
    <source>
        <dbReference type="Proteomes" id="UP001610334"/>
    </source>
</evidence>
<accession>A0ABR4GRQ2</accession>
<dbReference type="Proteomes" id="UP001610334">
    <property type="component" value="Unassembled WGS sequence"/>
</dbReference>
<dbReference type="EMBL" id="JBFXLT010000251">
    <property type="protein sequence ID" value="KAL2801748.1"/>
    <property type="molecule type" value="Genomic_DNA"/>
</dbReference>
<evidence type="ECO:0000313" key="1">
    <source>
        <dbReference type="EMBL" id="KAL2801748.1"/>
    </source>
</evidence>
<reference evidence="1 2" key="1">
    <citation type="submission" date="2024-07" db="EMBL/GenBank/DDBJ databases">
        <title>Section-level genome sequencing and comparative genomics of Aspergillus sections Usti and Cavernicolus.</title>
        <authorList>
            <consortium name="Lawrence Berkeley National Laboratory"/>
            <person name="Nybo J.L."/>
            <person name="Vesth T.C."/>
            <person name="Theobald S."/>
            <person name="Frisvad J.C."/>
            <person name="Larsen T.O."/>
            <person name="Kjaerboelling I."/>
            <person name="Rothschild-Mancinelli K."/>
            <person name="Lyhne E.K."/>
            <person name="Kogle M.E."/>
            <person name="Barry K."/>
            <person name="Clum A."/>
            <person name="Na H."/>
            <person name="Ledsgaard L."/>
            <person name="Lin J."/>
            <person name="Lipzen A."/>
            <person name="Kuo A."/>
            <person name="Riley R."/>
            <person name="Mondo S."/>
            <person name="Labutti K."/>
            <person name="Haridas S."/>
            <person name="Pangalinan J."/>
            <person name="Salamov A.A."/>
            <person name="Simmons B.A."/>
            <person name="Magnuson J.K."/>
            <person name="Chen J."/>
            <person name="Drula E."/>
            <person name="Henrissat B."/>
            <person name="Wiebenga A."/>
            <person name="Lubbers R.J."/>
            <person name="Gomes A.C."/>
            <person name="Makela M.R."/>
            <person name="Stajich J."/>
            <person name="Grigoriev I.V."/>
            <person name="Mortensen U.H."/>
            <person name="De Vries R.P."/>
            <person name="Baker S.E."/>
            <person name="Andersen M.R."/>
        </authorList>
    </citation>
    <scope>NUCLEOTIDE SEQUENCE [LARGE SCALE GENOMIC DNA]</scope>
    <source>
        <strain evidence="1 2">CBS 588.65</strain>
    </source>
</reference>
<comment type="caution">
    <text evidence="1">The sequence shown here is derived from an EMBL/GenBank/DDBJ whole genome shotgun (WGS) entry which is preliminary data.</text>
</comment>
<organism evidence="1 2">
    <name type="scientific">Aspergillus granulosus</name>
    <dbReference type="NCBI Taxonomy" id="176169"/>
    <lineage>
        <taxon>Eukaryota</taxon>
        <taxon>Fungi</taxon>
        <taxon>Dikarya</taxon>
        <taxon>Ascomycota</taxon>
        <taxon>Pezizomycotina</taxon>
        <taxon>Eurotiomycetes</taxon>
        <taxon>Eurotiomycetidae</taxon>
        <taxon>Eurotiales</taxon>
        <taxon>Aspergillaceae</taxon>
        <taxon>Aspergillus</taxon>
        <taxon>Aspergillus subgen. Nidulantes</taxon>
    </lineage>
</organism>
<name>A0ABR4GRQ2_9EURO</name>
<proteinExistence type="predicted"/>
<protein>
    <submittedName>
        <fullName evidence="1">Uncharacterized protein</fullName>
    </submittedName>
</protein>
<keyword evidence="2" id="KW-1185">Reference proteome</keyword>